<comment type="caution">
    <text evidence="1">The sequence shown here is derived from an EMBL/GenBank/DDBJ whole genome shotgun (WGS) entry which is preliminary data.</text>
</comment>
<gene>
    <name evidence="1" type="ORF">EI555_001443</name>
</gene>
<dbReference type="Proteomes" id="UP000308365">
    <property type="component" value="Unassembled WGS sequence"/>
</dbReference>
<organism evidence="1 2">
    <name type="scientific">Monodon monoceros</name>
    <name type="common">Narwhal</name>
    <name type="synonym">Ceratodon monodon</name>
    <dbReference type="NCBI Taxonomy" id="40151"/>
    <lineage>
        <taxon>Eukaryota</taxon>
        <taxon>Metazoa</taxon>
        <taxon>Chordata</taxon>
        <taxon>Craniata</taxon>
        <taxon>Vertebrata</taxon>
        <taxon>Euteleostomi</taxon>
        <taxon>Mammalia</taxon>
        <taxon>Eutheria</taxon>
        <taxon>Laurasiatheria</taxon>
        <taxon>Artiodactyla</taxon>
        <taxon>Whippomorpha</taxon>
        <taxon>Cetacea</taxon>
        <taxon>Odontoceti</taxon>
        <taxon>Monodontidae</taxon>
        <taxon>Monodon</taxon>
    </lineage>
</organism>
<dbReference type="PANTHER" id="PTHR46253:SF1">
    <property type="entry name" value="TAB2"/>
    <property type="match status" value="1"/>
</dbReference>
<sequence>RKWKKEVGFEYEASWIGNFKVDSPIVNDFSRNHRQQQLKFPKALRFLECPVYLVLQIWYHILDFTQVAKESSLPQQTPRFNPIIVTSAQNIPADHSAPTYLHIDGILPSVIRFNCMHPQQVCLPFQPEVWTLCPAFNPTIQQPGQQGHQNSHLCPSAHHLGYNHGEFIHLPDFTRNQPTIYIAASPQNTNEAIHEEDEQVMQNQPTLLISTKCGPSAGSKNMSEQVITDSTLICCNTSKYQIMGNRSTTSPQAVVSQPNTKHPFKIAVSDLKFYQLVSSIFELSELSSLLNLPDCCIQTECIQQLIGQIFTHEARLI</sequence>
<proteinExistence type="predicted"/>
<dbReference type="AlphaFoldDB" id="A0A4U1EPT3"/>
<evidence type="ECO:0000313" key="1">
    <source>
        <dbReference type="EMBL" id="TKC37946.1"/>
    </source>
</evidence>
<dbReference type="GO" id="GO:0043123">
    <property type="term" value="P:positive regulation of canonical NF-kappaB signal transduction"/>
    <property type="evidence" value="ECO:0007669"/>
    <property type="project" value="TreeGrafter"/>
</dbReference>
<name>A0A4U1EPT3_MONMO</name>
<feature type="non-terminal residue" evidence="1">
    <location>
        <position position="317"/>
    </location>
</feature>
<accession>A0A4U1EPT3</accession>
<dbReference type="EMBL" id="RWIC01001064">
    <property type="protein sequence ID" value="TKC37946.1"/>
    <property type="molecule type" value="Genomic_DNA"/>
</dbReference>
<protein>
    <submittedName>
        <fullName evidence="1">Uncharacterized protein</fullName>
    </submittedName>
</protein>
<reference evidence="2" key="1">
    <citation type="journal article" date="2019" name="IScience">
        <title>Narwhal Genome Reveals Long-Term Low Genetic Diversity despite Current Large Abundance Size.</title>
        <authorList>
            <person name="Westbury M.V."/>
            <person name="Petersen B."/>
            <person name="Garde E."/>
            <person name="Heide-Jorgensen M.P."/>
            <person name="Lorenzen E.D."/>
        </authorList>
    </citation>
    <scope>NUCLEOTIDE SEQUENCE [LARGE SCALE GENOMIC DNA]</scope>
</reference>
<evidence type="ECO:0000313" key="2">
    <source>
        <dbReference type="Proteomes" id="UP000308365"/>
    </source>
</evidence>
<feature type="non-terminal residue" evidence="1">
    <location>
        <position position="1"/>
    </location>
</feature>
<dbReference type="PANTHER" id="PTHR46253">
    <property type="entry name" value="TGF-BETA-ACTIVATED KINASE 1 AND MAP3K7-BINDING PROTEIN TAB"/>
    <property type="match status" value="1"/>
</dbReference>